<keyword evidence="4" id="KW-0479">Metal-binding</keyword>
<comment type="similarity">
    <text evidence="3">Belongs to the metallo-dependent hydrolases superfamily. DHOase family. Class I DHOase subfamily.</text>
</comment>
<keyword evidence="5" id="KW-0378">Hydrolase</keyword>
<dbReference type="SUPFAM" id="SSF51338">
    <property type="entry name" value="Composite domain of metallo-dependent hydrolases"/>
    <property type="match status" value="1"/>
</dbReference>
<dbReference type="GO" id="GO:0004038">
    <property type="term" value="F:allantoinase activity"/>
    <property type="evidence" value="ECO:0007669"/>
    <property type="project" value="TreeGrafter"/>
</dbReference>
<dbReference type="GO" id="GO:0046872">
    <property type="term" value="F:metal ion binding"/>
    <property type="evidence" value="ECO:0007669"/>
    <property type="project" value="UniProtKB-KW"/>
</dbReference>
<evidence type="ECO:0000259" key="6">
    <source>
        <dbReference type="Pfam" id="PF01979"/>
    </source>
</evidence>
<dbReference type="InterPro" id="IPR002195">
    <property type="entry name" value="Dihydroorotase_CS"/>
</dbReference>
<dbReference type="SUPFAM" id="SSF51556">
    <property type="entry name" value="Metallo-dependent hydrolases"/>
    <property type="match status" value="1"/>
</dbReference>
<name>A0A2M7RT29_9BACT</name>
<evidence type="ECO:0000256" key="3">
    <source>
        <dbReference type="ARBA" id="ARBA00010286"/>
    </source>
</evidence>
<dbReference type="AlphaFoldDB" id="A0A2M7RT29"/>
<sequence>MSKIIILPGIVDAHVHLRDPGQTYKEDFFTGTSAALAGGITSVFDMPNNLVPILDIDKLNEKVKIAEKKAVCDWGLYFGTDGNNTDEFPLVYKYVIGLKLYLSDTTGGLIISDKDIVEKIFQSWPKNKVIVIHAEEEKIDLVIKCAQKYGNKIHITHVNTKEMLKKIILAKNLKIKITCDTTPHYLFLTVHHLEKLQGFSQVKPPLAQKSDQKYLWDNISHIDCIVTDHAPHTKEEKALKETPYGLPGLETMVPLLLTAVKENKLTVPEVIRLTCTGPQKIFGIKATEGTYTEVDIDEKFRIDGAGLRTKCKWSPFNGWNVYGKVKNVFIRSEKVFDGRNILVNPGSGKNVMMLE</sequence>
<dbReference type="InterPro" id="IPR050138">
    <property type="entry name" value="DHOase/Allantoinase_Hydrolase"/>
</dbReference>
<dbReference type="InterPro" id="IPR032466">
    <property type="entry name" value="Metal_Hydrolase"/>
</dbReference>
<gene>
    <name evidence="7" type="ORF">COY59_00630</name>
</gene>
<comment type="caution">
    <text evidence="7">The sequence shown here is derived from an EMBL/GenBank/DDBJ whole genome shotgun (WGS) entry which is preliminary data.</text>
</comment>
<comment type="function">
    <text evidence="2">Catalyzes the reversible cyclization of carbamoyl aspartate to dihydroorotate.</text>
</comment>
<evidence type="ECO:0000256" key="5">
    <source>
        <dbReference type="ARBA" id="ARBA00022801"/>
    </source>
</evidence>
<evidence type="ECO:0000256" key="1">
    <source>
        <dbReference type="ARBA" id="ARBA00001947"/>
    </source>
</evidence>
<evidence type="ECO:0000256" key="4">
    <source>
        <dbReference type="ARBA" id="ARBA00022723"/>
    </source>
</evidence>
<dbReference type="PANTHER" id="PTHR43668">
    <property type="entry name" value="ALLANTOINASE"/>
    <property type="match status" value="1"/>
</dbReference>
<dbReference type="EMBL" id="PFMK01000012">
    <property type="protein sequence ID" value="PIZ03245.1"/>
    <property type="molecule type" value="Genomic_DNA"/>
</dbReference>
<protein>
    <recommendedName>
        <fullName evidence="6">Amidohydrolase-related domain-containing protein</fullName>
    </recommendedName>
</protein>
<dbReference type="PANTHER" id="PTHR43668:SF2">
    <property type="entry name" value="ALLANTOINASE"/>
    <property type="match status" value="1"/>
</dbReference>
<dbReference type="PROSITE" id="PS00482">
    <property type="entry name" value="DIHYDROOROTASE_1"/>
    <property type="match status" value="1"/>
</dbReference>
<reference evidence="8" key="1">
    <citation type="submission" date="2017-09" db="EMBL/GenBank/DDBJ databases">
        <title>Depth-based differentiation of microbial function through sediment-hosted aquifers and enrichment of novel symbionts in the deep terrestrial subsurface.</title>
        <authorList>
            <person name="Probst A.J."/>
            <person name="Ladd B."/>
            <person name="Jarett J.K."/>
            <person name="Geller-Mcgrath D.E."/>
            <person name="Sieber C.M.K."/>
            <person name="Emerson J.B."/>
            <person name="Anantharaman K."/>
            <person name="Thomas B.C."/>
            <person name="Malmstrom R."/>
            <person name="Stieglmeier M."/>
            <person name="Klingl A."/>
            <person name="Woyke T."/>
            <person name="Ryan C.M."/>
            <person name="Banfield J.F."/>
        </authorList>
    </citation>
    <scope>NUCLEOTIDE SEQUENCE [LARGE SCALE GENOMIC DNA]</scope>
</reference>
<comment type="cofactor">
    <cofactor evidence="1">
        <name>Zn(2+)</name>
        <dbReference type="ChEBI" id="CHEBI:29105"/>
    </cofactor>
</comment>
<accession>A0A2M7RT29</accession>
<dbReference type="Pfam" id="PF01979">
    <property type="entry name" value="Amidohydro_1"/>
    <property type="match status" value="1"/>
</dbReference>
<dbReference type="Gene3D" id="3.20.20.140">
    <property type="entry name" value="Metal-dependent hydrolases"/>
    <property type="match status" value="1"/>
</dbReference>
<dbReference type="GO" id="GO:0005737">
    <property type="term" value="C:cytoplasm"/>
    <property type="evidence" value="ECO:0007669"/>
    <property type="project" value="TreeGrafter"/>
</dbReference>
<evidence type="ECO:0000256" key="2">
    <source>
        <dbReference type="ARBA" id="ARBA00002368"/>
    </source>
</evidence>
<organism evidence="7 8">
    <name type="scientific">Candidatus Gottesmanbacteria bacterium CG_4_10_14_0_8_um_filter_37_24</name>
    <dbReference type="NCBI Taxonomy" id="1974574"/>
    <lineage>
        <taxon>Bacteria</taxon>
        <taxon>Candidatus Gottesmaniibacteriota</taxon>
    </lineage>
</organism>
<dbReference type="InterPro" id="IPR011059">
    <property type="entry name" value="Metal-dep_hydrolase_composite"/>
</dbReference>
<dbReference type="InterPro" id="IPR006680">
    <property type="entry name" value="Amidohydro-rel"/>
</dbReference>
<dbReference type="Proteomes" id="UP000231069">
    <property type="component" value="Unassembled WGS sequence"/>
</dbReference>
<dbReference type="FunFam" id="3.20.20.140:FF:000036">
    <property type="entry name" value="Carbamoyl-phosphate synthase large chain"/>
    <property type="match status" value="1"/>
</dbReference>
<evidence type="ECO:0000313" key="8">
    <source>
        <dbReference type="Proteomes" id="UP000231069"/>
    </source>
</evidence>
<feature type="domain" description="Amidohydrolase-related" evidence="6">
    <location>
        <begin position="5"/>
        <end position="330"/>
    </location>
</feature>
<proteinExistence type="inferred from homology"/>
<evidence type="ECO:0000313" key="7">
    <source>
        <dbReference type="EMBL" id="PIZ03245.1"/>
    </source>
</evidence>
<dbReference type="GO" id="GO:0006145">
    <property type="term" value="P:purine nucleobase catabolic process"/>
    <property type="evidence" value="ECO:0007669"/>
    <property type="project" value="TreeGrafter"/>
</dbReference>
<dbReference type="PROSITE" id="PS00483">
    <property type="entry name" value="DIHYDROOROTASE_2"/>
    <property type="match status" value="1"/>
</dbReference>